<dbReference type="InterPro" id="IPR036389">
    <property type="entry name" value="RNase_III_sf"/>
</dbReference>
<evidence type="ECO:0000313" key="11">
    <source>
        <dbReference type="Proteomes" id="UP000076632"/>
    </source>
</evidence>
<dbReference type="InterPro" id="IPR000999">
    <property type="entry name" value="RNase_III_dom"/>
</dbReference>
<evidence type="ECO:0000256" key="2">
    <source>
        <dbReference type="ARBA" id="ARBA00022884"/>
    </source>
</evidence>
<dbReference type="RefSeq" id="XP_018188955.1">
    <property type="nucleotide sequence ID" value="XM_018332345.1"/>
</dbReference>
<accession>A0A165HER3</accession>
<dbReference type="InterPro" id="IPR044443">
    <property type="entry name" value="Ribosomal_mL44_DSRM_fung"/>
</dbReference>
<evidence type="ECO:0000256" key="1">
    <source>
        <dbReference type="ARBA" id="ARBA00004173"/>
    </source>
</evidence>
<dbReference type="InterPro" id="IPR044444">
    <property type="entry name" value="Ribosomal_mL44_DSRM_metazoa"/>
</dbReference>
<gene>
    <name evidence="10" type="ORF">L228DRAFT_246171</name>
</gene>
<evidence type="ECO:0000256" key="4">
    <source>
        <dbReference type="ARBA" id="ARBA00023128"/>
    </source>
</evidence>
<organism evidence="10 11">
    <name type="scientific">Xylona heveae (strain CBS 132557 / TC161)</name>
    <dbReference type="NCBI Taxonomy" id="1328760"/>
    <lineage>
        <taxon>Eukaryota</taxon>
        <taxon>Fungi</taxon>
        <taxon>Dikarya</taxon>
        <taxon>Ascomycota</taxon>
        <taxon>Pezizomycotina</taxon>
        <taxon>Xylonomycetes</taxon>
        <taxon>Xylonales</taxon>
        <taxon>Xylonaceae</taxon>
        <taxon>Xylona</taxon>
    </lineage>
</organism>
<evidence type="ECO:0000259" key="9">
    <source>
        <dbReference type="PROSITE" id="PS50142"/>
    </source>
</evidence>
<keyword evidence="5" id="KW-0687">Ribonucleoprotein</keyword>
<dbReference type="SMART" id="SM00358">
    <property type="entry name" value="DSRM"/>
    <property type="match status" value="1"/>
</dbReference>
<keyword evidence="3" id="KW-0689">Ribosomal protein</keyword>
<dbReference type="Gene3D" id="3.30.160.20">
    <property type="match status" value="1"/>
</dbReference>
<dbReference type="CDD" id="cd00593">
    <property type="entry name" value="RIBOc"/>
    <property type="match status" value="1"/>
</dbReference>
<evidence type="ECO:0000256" key="8">
    <source>
        <dbReference type="SAM" id="MobiDB-lite"/>
    </source>
</evidence>
<evidence type="ECO:0000313" key="10">
    <source>
        <dbReference type="EMBL" id="KZF23400.1"/>
    </source>
</evidence>
<dbReference type="GO" id="GO:0003725">
    <property type="term" value="F:double-stranded RNA binding"/>
    <property type="evidence" value="ECO:0007669"/>
    <property type="project" value="InterPro"/>
</dbReference>
<sequence length="467" mass="50015">MNRLRLERWCGQVLSARPTRACHAHLSISRPCAARSLNVRYQSNSAATDASSSEAPSAPAATAAAAAATAAATAAPSLSSSQPSATSPAEPATSSSSSFSSPSPSSEPISSLPPSSAEQDIVYDYETLTQYPSPPPELARSSAKLAALHARLGLPERFPLETLARALVDPSADPAPRFNNGSLRTLGNNLLGYYAAEHLVCKYPRLPLTVLFQAVYAYIGPKALSQVRHEWGIELAAEPGGEVDPGLLQFARLTPGETPAEGTSGRPNEEMGWRRGMSSRVVYDNMYGEPKTEMEASERPELAPGVTVEDKRGETAEHAGANCVRAIFGGLYLHAGRPAAKKFFHDHFLSRQLDIAALFQFNQPTRDLSRLCAREGFEPLIARLLSETGRHSRHPVFVVGVYSGKDKLGEGIGGSLDEARIRAAISSLKGWYLYSPMDTRVPSDVEGQDGASVSWKPVYVDGGEVVV</sequence>
<keyword evidence="11" id="KW-1185">Reference proteome</keyword>
<feature type="domain" description="RNase III" evidence="9">
    <location>
        <begin position="145"/>
        <end position="233"/>
    </location>
</feature>
<dbReference type="InParanoid" id="A0A165HER3"/>
<dbReference type="OMA" id="YLYSPGN"/>
<proteinExistence type="inferred from homology"/>
<protein>
    <recommendedName>
        <fullName evidence="7">Large ribosomal subunit protein mL44</fullName>
    </recommendedName>
</protein>
<dbReference type="PROSITE" id="PS50142">
    <property type="entry name" value="RNASE_3_2"/>
    <property type="match status" value="1"/>
</dbReference>
<dbReference type="CDD" id="cd19873">
    <property type="entry name" value="DSRM_MRPL3_like"/>
    <property type="match status" value="1"/>
</dbReference>
<dbReference type="FunCoup" id="A0A165HER3">
    <property type="interactions" value="401"/>
</dbReference>
<dbReference type="PANTHER" id="PTHR11207:SF32">
    <property type="entry name" value="LARGE RIBOSOMAL SUBUNIT PROTEIN ML44"/>
    <property type="match status" value="1"/>
</dbReference>
<dbReference type="Gene3D" id="1.10.1520.10">
    <property type="entry name" value="Ribonuclease III domain"/>
    <property type="match status" value="1"/>
</dbReference>
<reference evidence="10 11" key="1">
    <citation type="journal article" date="2016" name="Fungal Biol.">
        <title>The genome of Xylona heveae provides a window into fungal endophytism.</title>
        <authorList>
            <person name="Gazis R."/>
            <person name="Kuo A."/>
            <person name="Riley R."/>
            <person name="LaButti K."/>
            <person name="Lipzen A."/>
            <person name="Lin J."/>
            <person name="Amirebrahimi M."/>
            <person name="Hesse C.N."/>
            <person name="Spatafora J.W."/>
            <person name="Henrissat B."/>
            <person name="Hainaut M."/>
            <person name="Grigoriev I.V."/>
            <person name="Hibbett D.S."/>
        </authorList>
    </citation>
    <scope>NUCLEOTIDE SEQUENCE [LARGE SCALE GENOMIC DNA]</scope>
    <source>
        <strain evidence="10 11">TC161</strain>
    </source>
</reference>
<feature type="region of interest" description="Disordered" evidence="8">
    <location>
        <begin position="77"/>
        <end position="116"/>
    </location>
</feature>
<dbReference type="GO" id="GO:0005739">
    <property type="term" value="C:mitochondrion"/>
    <property type="evidence" value="ECO:0007669"/>
    <property type="project" value="TreeGrafter"/>
</dbReference>
<dbReference type="PANTHER" id="PTHR11207">
    <property type="entry name" value="RIBONUCLEASE III"/>
    <property type="match status" value="1"/>
</dbReference>
<dbReference type="SUPFAM" id="SSF69065">
    <property type="entry name" value="RNase III domain-like"/>
    <property type="match status" value="1"/>
</dbReference>
<dbReference type="OrthoDB" id="67027at2759"/>
<evidence type="ECO:0000256" key="7">
    <source>
        <dbReference type="ARBA" id="ARBA00035187"/>
    </source>
</evidence>
<evidence type="ECO:0000256" key="3">
    <source>
        <dbReference type="ARBA" id="ARBA00022980"/>
    </source>
</evidence>
<dbReference type="Proteomes" id="UP000076632">
    <property type="component" value="Unassembled WGS sequence"/>
</dbReference>
<dbReference type="STRING" id="1328760.A0A165HER3"/>
<dbReference type="AlphaFoldDB" id="A0A165HER3"/>
<name>A0A165HER3_XYLHT</name>
<dbReference type="Pfam" id="PF22892">
    <property type="entry name" value="DSRM_MRPL44"/>
    <property type="match status" value="1"/>
</dbReference>
<keyword evidence="4" id="KW-0496">Mitochondrion</keyword>
<comment type="similarity">
    <text evidence="6">Belongs to the ribonuclease III family. Mitochondrion-specific ribosomal protein mL44 subfamily.</text>
</comment>
<comment type="subcellular location">
    <subcellularLocation>
        <location evidence="1">Mitochondrion</location>
    </subcellularLocation>
</comment>
<dbReference type="SMART" id="SM00535">
    <property type="entry name" value="RIBOc"/>
    <property type="match status" value="1"/>
</dbReference>
<dbReference type="SUPFAM" id="SSF54768">
    <property type="entry name" value="dsRNA-binding domain-like"/>
    <property type="match status" value="1"/>
</dbReference>
<evidence type="ECO:0000256" key="5">
    <source>
        <dbReference type="ARBA" id="ARBA00023274"/>
    </source>
</evidence>
<dbReference type="InterPro" id="IPR014720">
    <property type="entry name" value="dsRBD_dom"/>
</dbReference>
<dbReference type="EMBL" id="KV407457">
    <property type="protein sequence ID" value="KZF23400.1"/>
    <property type="molecule type" value="Genomic_DNA"/>
</dbReference>
<evidence type="ECO:0000256" key="6">
    <source>
        <dbReference type="ARBA" id="ARBA00024034"/>
    </source>
</evidence>
<dbReference type="GeneID" id="28897482"/>
<dbReference type="GO" id="GO:0006396">
    <property type="term" value="P:RNA processing"/>
    <property type="evidence" value="ECO:0007669"/>
    <property type="project" value="InterPro"/>
</dbReference>
<keyword evidence="2" id="KW-0694">RNA-binding</keyword>
<dbReference type="GO" id="GO:0004525">
    <property type="term" value="F:ribonuclease III activity"/>
    <property type="evidence" value="ECO:0007669"/>
    <property type="project" value="InterPro"/>
</dbReference>
<dbReference type="FunFam" id="3.30.160.20:FF:000043">
    <property type="entry name" value="60S ribosomal protein L3"/>
    <property type="match status" value="1"/>
</dbReference>
<dbReference type="GO" id="GO:0003735">
    <property type="term" value="F:structural constituent of ribosome"/>
    <property type="evidence" value="ECO:0007669"/>
    <property type="project" value="TreeGrafter"/>
</dbReference>